<proteinExistence type="predicted"/>
<dbReference type="EMBL" id="JBHSTT010000063">
    <property type="protein sequence ID" value="MFC6391241.1"/>
    <property type="molecule type" value="Genomic_DNA"/>
</dbReference>
<dbReference type="InterPro" id="IPR013120">
    <property type="entry name" value="FAR_NAD-bd"/>
</dbReference>
<name>A0ABW1WUG4_9HYPH</name>
<dbReference type="SUPFAM" id="SSF51735">
    <property type="entry name" value="NAD(P)-binding Rossmann-fold domains"/>
    <property type="match status" value="1"/>
</dbReference>
<evidence type="ECO:0000313" key="3">
    <source>
        <dbReference type="Proteomes" id="UP001596237"/>
    </source>
</evidence>
<dbReference type="InterPro" id="IPR036291">
    <property type="entry name" value="NAD(P)-bd_dom_sf"/>
</dbReference>
<evidence type="ECO:0000259" key="1">
    <source>
        <dbReference type="Pfam" id="PF07993"/>
    </source>
</evidence>
<protein>
    <submittedName>
        <fullName evidence="2">SDR family oxidoreductase</fullName>
    </submittedName>
</protein>
<reference evidence="3" key="1">
    <citation type="journal article" date="2019" name="Int. J. Syst. Evol. Microbiol.">
        <title>The Global Catalogue of Microorganisms (GCM) 10K type strain sequencing project: providing services to taxonomists for standard genome sequencing and annotation.</title>
        <authorList>
            <consortium name="The Broad Institute Genomics Platform"/>
            <consortium name="The Broad Institute Genome Sequencing Center for Infectious Disease"/>
            <person name="Wu L."/>
            <person name="Ma J."/>
        </authorList>
    </citation>
    <scope>NUCLEOTIDE SEQUENCE [LARGE SCALE GENOMIC DNA]</scope>
    <source>
        <strain evidence="3">CCUG 36916</strain>
    </source>
</reference>
<dbReference type="Proteomes" id="UP001596237">
    <property type="component" value="Unassembled WGS sequence"/>
</dbReference>
<dbReference type="Pfam" id="PF07993">
    <property type="entry name" value="NAD_binding_4"/>
    <property type="match status" value="1"/>
</dbReference>
<dbReference type="Gene3D" id="3.40.50.720">
    <property type="entry name" value="NAD(P)-binding Rossmann-like Domain"/>
    <property type="match status" value="1"/>
</dbReference>
<accession>A0ABW1WUG4</accession>
<keyword evidence="3" id="KW-1185">Reference proteome</keyword>
<dbReference type="PANTHER" id="PTHR43000">
    <property type="entry name" value="DTDP-D-GLUCOSE 4,6-DEHYDRATASE-RELATED"/>
    <property type="match status" value="1"/>
</dbReference>
<organism evidence="2 3">
    <name type="scientific">Methylorubrum zatmanii</name>
    <dbReference type="NCBI Taxonomy" id="29429"/>
    <lineage>
        <taxon>Bacteria</taxon>
        <taxon>Pseudomonadati</taxon>
        <taxon>Pseudomonadota</taxon>
        <taxon>Alphaproteobacteria</taxon>
        <taxon>Hyphomicrobiales</taxon>
        <taxon>Methylobacteriaceae</taxon>
        <taxon>Methylorubrum</taxon>
    </lineage>
</organism>
<feature type="domain" description="Thioester reductase (TE)" evidence="1">
    <location>
        <begin position="6"/>
        <end position="236"/>
    </location>
</feature>
<gene>
    <name evidence="2" type="ORF">ACFQDP_18170</name>
</gene>
<comment type="caution">
    <text evidence="2">The sequence shown here is derived from an EMBL/GenBank/DDBJ whole genome shotgun (WGS) entry which is preliminary data.</text>
</comment>
<dbReference type="RefSeq" id="WP_246482175.1">
    <property type="nucleotide sequence ID" value="NZ_JBHSTT010000063.1"/>
</dbReference>
<evidence type="ECO:0000313" key="2">
    <source>
        <dbReference type="EMBL" id="MFC6391241.1"/>
    </source>
</evidence>
<sequence length="391" mass="42694">MARILLTGATGLIGGAVLHHVLDRDDGTTWVCLVRCANVEQGRQRIAQRLARFTDAFTAQRLARQVEIVPGDFTCADRDMDPRLDNCTHVLHLAADTSWWGDERVYRTNHDGTLALARRAQAMPSLQRFLHVGTAMICGADAPSLVTETAYPAAEARHIVAYTVSKAATELSLAEHFPDLPVVVARPSIVVGHASLGAAPSSSILWVLRAADALRMLPCAPESHVDIVPADWVARTLVDLLMKPDLKHSLYHLSAGEHGRTSWADVIAAFEKAEPSDGVRRFRRFDLARDRAALRKRFAEVFGLDGSLKQAMLRATRAYYAFCALDLTFTNTRLLDEGFAPAPSLPDYLPVCLANSGEIVEQFADDIEMFTTLPARVPASAEDGLVMAATA</sequence>